<dbReference type="SUPFAM" id="SSF49562">
    <property type="entry name" value="C2 domain (Calcium/lipid-binding domain, CaLB)"/>
    <property type="match status" value="2"/>
</dbReference>
<dbReference type="CDD" id="cd04047">
    <property type="entry name" value="C2B_Copine"/>
    <property type="match status" value="1"/>
</dbReference>
<evidence type="ECO:0000313" key="6">
    <source>
        <dbReference type="Ensembl" id="ENSSTUP00000105074.1"/>
    </source>
</evidence>
<dbReference type="GO" id="GO:0046872">
    <property type="term" value="F:metal ion binding"/>
    <property type="evidence" value="ECO:0007669"/>
    <property type="project" value="UniProtKB-KW"/>
</dbReference>
<evidence type="ECO:0000313" key="7">
    <source>
        <dbReference type="Proteomes" id="UP000472277"/>
    </source>
</evidence>
<evidence type="ECO:0000256" key="3">
    <source>
        <dbReference type="ARBA" id="ARBA00022737"/>
    </source>
</evidence>
<dbReference type="Proteomes" id="UP000472277">
    <property type="component" value="Chromosome 30"/>
</dbReference>
<name>A0A674EAV8_SALTR</name>
<dbReference type="InterPro" id="IPR045052">
    <property type="entry name" value="Copine"/>
</dbReference>
<feature type="domain" description="C2" evidence="5">
    <location>
        <begin position="101"/>
        <end position="214"/>
    </location>
</feature>
<dbReference type="GeneTree" id="ENSGT00940000159659"/>
<protein>
    <submittedName>
        <fullName evidence="6">Copine family member 9</fullName>
    </submittedName>
</protein>
<keyword evidence="3" id="KW-0677">Repeat</keyword>
<dbReference type="InterPro" id="IPR000008">
    <property type="entry name" value="C2_dom"/>
</dbReference>
<dbReference type="InterPro" id="IPR037768">
    <property type="entry name" value="C2B_Copine"/>
</dbReference>
<dbReference type="Gene3D" id="2.60.40.150">
    <property type="entry name" value="C2 domain"/>
    <property type="match status" value="2"/>
</dbReference>
<sequence>MNKKCYFLSKTRIFLSDPKLLNGSVYPKIIVLYQLVYLSLTINVCCNICSVFSGGLNRNWRFCYITEVIDNTLNPNFVRKFFLDFFFEEKQNLRFDVYNVDSRSSNISKFDFLGQTFCTLGEIIGSTGGRLEKSLSNEDGTFTICHKTEVVKNTLNPVWQPFTIAVRALCNGDYDRTVKVDVYDWDRDGSHDFIGEFTTSYRDFSRGQNQFNVYEVLNPKKKGRKKKYINSGTVTLLSFKVESEYTFVDFIRGGCVSMCVCLCSLTGNPSQPTSLHYMNPYQMNAYAMALKAVGEIIQDYDSDKLFPAYGFGAKLPPDGKISHAFPLSGDNENPNCVGIEGVLEAYFQSLRTVQLYGPTNFSPVINQVARSAQDVTDGSQYFVLLMITDGVISDMVQTKEAVVNVSGVHTMEELDGDEVRVSSRGRFAERDIVQFVPFRDYMDQSGNQVLSMARLAKDVLAEIPEQLLGFMKTRGIEPRPALSSSELPKLHMHI</sequence>
<accession>A0A674EAV8</accession>
<dbReference type="SUPFAM" id="SSF53300">
    <property type="entry name" value="vWA-like"/>
    <property type="match status" value="1"/>
</dbReference>
<dbReference type="Ensembl" id="ENSSTUT00000112670.1">
    <property type="protein sequence ID" value="ENSSTUP00000105074.1"/>
    <property type="gene ID" value="ENSSTUG00000046715.1"/>
</dbReference>
<dbReference type="CDD" id="cd04048">
    <property type="entry name" value="C2A_Copine"/>
    <property type="match status" value="1"/>
</dbReference>
<dbReference type="InterPro" id="IPR036465">
    <property type="entry name" value="vWFA_dom_sf"/>
</dbReference>
<dbReference type="AlphaFoldDB" id="A0A674EAV8"/>
<evidence type="ECO:0000256" key="4">
    <source>
        <dbReference type="ARBA" id="ARBA00022837"/>
    </source>
</evidence>
<dbReference type="InterPro" id="IPR010734">
    <property type="entry name" value="Copine_C"/>
</dbReference>
<evidence type="ECO:0000256" key="2">
    <source>
        <dbReference type="ARBA" id="ARBA00022723"/>
    </source>
</evidence>
<dbReference type="GO" id="GO:0071277">
    <property type="term" value="P:cellular response to calcium ion"/>
    <property type="evidence" value="ECO:0007669"/>
    <property type="project" value="TreeGrafter"/>
</dbReference>
<organism evidence="6 7">
    <name type="scientific">Salmo trutta</name>
    <name type="common">Brown trout</name>
    <dbReference type="NCBI Taxonomy" id="8032"/>
    <lineage>
        <taxon>Eukaryota</taxon>
        <taxon>Metazoa</taxon>
        <taxon>Chordata</taxon>
        <taxon>Craniata</taxon>
        <taxon>Vertebrata</taxon>
        <taxon>Euteleostomi</taxon>
        <taxon>Actinopterygii</taxon>
        <taxon>Neopterygii</taxon>
        <taxon>Teleostei</taxon>
        <taxon>Protacanthopterygii</taxon>
        <taxon>Salmoniformes</taxon>
        <taxon>Salmonidae</taxon>
        <taxon>Salmoninae</taxon>
        <taxon>Salmo</taxon>
    </lineage>
</organism>
<dbReference type="PROSITE" id="PS50004">
    <property type="entry name" value="C2"/>
    <property type="match status" value="1"/>
</dbReference>
<reference evidence="6" key="1">
    <citation type="submission" date="2025-08" db="UniProtKB">
        <authorList>
            <consortium name="Ensembl"/>
        </authorList>
    </citation>
    <scope>IDENTIFICATION</scope>
</reference>
<dbReference type="PANTHER" id="PTHR10857:SF112">
    <property type="entry name" value="COPINE-9"/>
    <property type="match status" value="1"/>
</dbReference>
<gene>
    <name evidence="6" type="primary">CPNE9</name>
    <name evidence="6" type="synonym">LOC115169011</name>
</gene>
<reference evidence="6" key="2">
    <citation type="submission" date="2025-09" db="UniProtKB">
        <authorList>
            <consortium name="Ensembl"/>
        </authorList>
    </citation>
    <scope>IDENTIFICATION</scope>
</reference>
<proteinExistence type="inferred from homology"/>
<dbReference type="GO" id="GO:0005886">
    <property type="term" value="C:plasma membrane"/>
    <property type="evidence" value="ECO:0007669"/>
    <property type="project" value="TreeGrafter"/>
</dbReference>
<keyword evidence="7" id="KW-1185">Reference proteome</keyword>
<dbReference type="SMART" id="SM00239">
    <property type="entry name" value="C2"/>
    <property type="match status" value="1"/>
</dbReference>
<keyword evidence="4" id="KW-0106">Calcium</keyword>
<evidence type="ECO:0000256" key="1">
    <source>
        <dbReference type="ARBA" id="ARBA00009048"/>
    </source>
</evidence>
<evidence type="ECO:0000259" key="5">
    <source>
        <dbReference type="PROSITE" id="PS50004"/>
    </source>
</evidence>
<keyword evidence="2" id="KW-0479">Metal-binding</keyword>
<dbReference type="Pfam" id="PF00168">
    <property type="entry name" value="C2"/>
    <property type="match status" value="2"/>
</dbReference>
<dbReference type="InterPro" id="IPR035892">
    <property type="entry name" value="C2_domain_sf"/>
</dbReference>
<dbReference type="FunFam" id="2.60.40.150:FF:000013">
    <property type="entry name" value="copine-9 isoform X1"/>
    <property type="match status" value="1"/>
</dbReference>
<comment type="similarity">
    <text evidence="1">Belongs to the copine family.</text>
</comment>
<dbReference type="Pfam" id="PF07002">
    <property type="entry name" value="Copine"/>
    <property type="match status" value="1"/>
</dbReference>
<dbReference type="GO" id="GO:0005544">
    <property type="term" value="F:calcium-dependent phospholipid binding"/>
    <property type="evidence" value="ECO:0007669"/>
    <property type="project" value="InterPro"/>
</dbReference>
<dbReference type="PANTHER" id="PTHR10857">
    <property type="entry name" value="COPINE"/>
    <property type="match status" value="1"/>
</dbReference>